<keyword evidence="5" id="KW-1133">Transmembrane helix</keyword>
<dbReference type="Proteomes" id="UP000806378">
    <property type="component" value="Unassembled WGS sequence"/>
</dbReference>
<evidence type="ECO:0000256" key="4">
    <source>
        <dbReference type="ARBA" id="ARBA00022821"/>
    </source>
</evidence>
<keyword evidence="4" id="KW-0611">Plant defense</keyword>
<dbReference type="AlphaFoldDB" id="A0A8T0CK19"/>
<dbReference type="PANTHER" id="PTHR31942">
    <property type="entry name" value="MLO-LIKE PROTEIN 1"/>
    <property type="match status" value="1"/>
</dbReference>
<dbReference type="GO" id="GO:0016020">
    <property type="term" value="C:membrane"/>
    <property type="evidence" value="ECO:0007669"/>
    <property type="project" value="UniProtKB-SubCell"/>
</dbReference>
<gene>
    <name evidence="9" type="ORF">BT93_L4299</name>
</gene>
<dbReference type="PANTHER" id="PTHR31942:SF59">
    <property type="entry name" value="MLO-LIKE PROTEIN"/>
    <property type="match status" value="1"/>
</dbReference>
<accession>A0A8T0CK19</accession>
<dbReference type="InterPro" id="IPR004326">
    <property type="entry name" value="Mlo"/>
</dbReference>
<sequence>MIFFVRVTVQVLCCYITLPLYALVTQMGSHFKSKVLEDQMADIIKQWHAEVRERRNNRHKLEQAFFQSPRTSLSLESNPSRASPAAANFDAPRSSFGAARRALDQSTPSSSSHAKGKVTEEGFDEAYDVRIDEGGSSRGISRASVLEMPSFRQ</sequence>
<keyword evidence="10" id="KW-1185">Reference proteome</keyword>
<dbReference type="GO" id="GO:0006952">
    <property type="term" value="P:defense response"/>
    <property type="evidence" value="ECO:0007669"/>
    <property type="project" value="UniProtKB-KW"/>
</dbReference>
<reference evidence="9" key="1">
    <citation type="submission" date="2020-05" db="EMBL/GenBank/DDBJ databases">
        <title>WGS assembly of Corymbia citriodora subspecies variegata.</title>
        <authorList>
            <person name="Barry K."/>
            <person name="Hundley H."/>
            <person name="Shu S."/>
            <person name="Jenkins J."/>
            <person name="Grimwood J."/>
            <person name="Baten A."/>
        </authorList>
    </citation>
    <scope>NUCLEOTIDE SEQUENCE</scope>
    <source>
        <strain evidence="9">CV2-018</strain>
    </source>
</reference>
<comment type="caution">
    <text evidence="9">The sequence shown here is derived from an EMBL/GenBank/DDBJ whole genome shotgun (WGS) entry which is preliminary data.</text>
</comment>
<evidence type="ECO:0000256" key="2">
    <source>
        <dbReference type="ARBA" id="ARBA00006574"/>
    </source>
</evidence>
<dbReference type="Pfam" id="PF03094">
    <property type="entry name" value="Mlo"/>
    <property type="match status" value="1"/>
</dbReference>
<name>A0A8T0CK19_CORYI</name>
<feature type="region of interest" description="Disordered" evidence="8">
    <location>
        <begin position="69"/>
        <end position="153"/>
    </location>
</feature>
<feature type="compositionally biased region" description="Low complexity" evidence="8">
    <location>
        <begin position="77"/>
        <end position="88"/>
    </location>
</feature>
<comment type="similarity">
    <text evidence="2">Belongs to the MLO family.</text>
</comment>
<proteinExistence type="inferred from homology"/>
<evidence type="ECO:0000256" key="8">
    <source>
        <dbReference type="SAM" id="MobiDB-lite"/>
    </source>
</evidence>
<evidence type="ECO:0000256" key="7">
    <source>
        <dbReference type="ARBA" id="ARBA00023265"/>
    </source>
</evidence>
<dbReference type="Gramene" id="rna-gnl|WGS:JABURB|Cocit.L4299.1">
    <property type="protein sequence ID" value="cds-KAF7846466.1"/>
    <property type="gene ID" value="gene-BT93_L4299"/>
</dbReference>
<feature type="compositionally biased region" description="Polar residues" evidence="8">
    <location>
        <begin position="104"/>
        <end position="113"/>
    </location>
</feature>
<keyword evidence="7" id="KW-0568">Pathogenesis-related protein</keyword>
<keyword evidence="6" id="KW-0472">Membrane</keyword>
<evidence type="ECO:0008006" key="11">
    <source>
        <dbReference type="Google" id="ProtNLM"/>
    </source>
</evidence>
<evidence type="ECO:0000256" key="1">
    <source>
        <dbReference type="ARBA" id="ARBA00004141"/>
    </source>
</evidence>
<dbReference type="EMBL" id="MU093054">
    <property type="protein sequence ID" value="KAF7846466.1"/>
    <property type="molecule type" value="Genomic_DNA"/>
</dbReference>
<evidence type="ECO:0000313" key="10">
    <source>
        <dbReference type="Proteomes" id="UP000806378"/>
    </source>
</evidence>
<evidence type="ECO:0000256" key="3">
    <source>
        <dbReference type="ARBA" id="ARBA00022692"/>
    </source>
</evidence>
<evidence type="ECO:0000313" key="9">
    <source>
        <dbReference type="EMBL" id="KAF7846466.1"/>
    </source>
</evidence>
<dbReference type="OrthoDB" id="1388414at2759"/>
<organism evidence="9 10">
    <name type="scientific">Corymbia citriodora subsp. variegata</name>
    <dbReference type="NCBI Taxonomy" id="360336"/>
    <lineage>
        <taxon>Eukaryota</taxon>
        <taxon>Viridiplantae</taxon>
        <taxon>Streptophyta</taxon>
        <taxon>Embryophyta</taxon>
        <taxon>Tracheophyta</taxon>
        <taxon>Spermatophyta</taxon>
        <taxon>Magnoliopsida</taxon>
        <taxon>eudicotyledons</taxon>
        <taxon>Gunneridae</taxon>
        <taxon>Pentapetalae</taxon>
        <taxon>rosids</taxon>
        <taxon>malvids</taxon>
        <taxon>Myrtales</taxon>
        <taxon>Myrtaceae</taxon>
        <taxon>Myrtoideae</taxon>
        <taxon>Eucalypteae</taxon>
        <taxon>Corymbia</taxon>
    </lineage>
</organism>
<evidence type="ECO:0000256" key="6">
    <source>
        <dbReference type="ARBA" id="ARBA00023136"/>
    </source>
</evidence>
<keyword evidence="3" id="KW-0812">Transmembrane</keyword>
<comment type="subcellular location">
    <subcellularLocation>
        <location evidence="1">Membrane</location>
        <topology evidence="1">Multi-pass membrane protein</topology>
    </subcellularLocation>
</comment>
<protein>
    <recommendedName>
        <fullName evidence="11">MLO-like protein</fullName>
    </recommendedName>
</protein>
<evidence type="ECO:0000256" key="5">
    <source>
        <dbReference type="ARBA" id="ARBA00022989"/>
    </source>
</evidence>